<dbReference type="EMBL" id="CP107941">
    <property type="protein sequence ID" value="WUI85355.1"/>
    <property type="molecule type" value="Genomic_DNA"/>
</dbReference>
<dbReference type="RefSeq" id="WP_328375564.1">
    <property type="nucleotide sequence ID" value="NZ_CP107936.1"/>
</dbReference>
<accession>A0ABZ1PPK7</accession>
<dbReference type="PROSITE" id="PS50943">
    <property type="entry name" value="HTH_CROC1"/>
    <property type="match status" value="1"/>
</dbReference>
<dbReference type="CDD" id="cd00093">
    <property type="entry name" value="HTH_XRE"/>
    <property type="match status" value="1"/>
</dbReference>
<protein>
    <submittedName>
        <fullName evidence="2">Helix-turn-helix domain-containing protein</fullName>
    </submittedName>
</protein>
<dbReference type="InterPro" id="IPR011990">
    <property type="entry name" value="TPR-like_helical_dom_sf"/>
</dbReference>
<dbReference type="Pfam" id="PF13560">
    <property type="entry name" value="HTH_31"/>
    <property type="match status" value="1"/>
</dbReference>
<reference evidence="2 3" key="1">
    <citation type="submission" date="2022-10" db="EMBL/GenBank/DDBJ databases">
        <title>The complete genomes of actinobacterial strains from the NBC collection.</title>
        <authorList>
            <person name="Joergensen T.S."/>
            <person name="Alvarez Arevalo M."/>
            <person name="Sterndorff E.B."/>
            <person name="Faurdal D."/>
            <person name="Vuksanovic O."/>
            <person name="Mourched A.-S."/>
            <person name="Charusanti P."/>
            <person name="Shaw S."/>
            <person name="Blin K."/>
            <person name="Weber T."/>
        </authorList>
    </citation>
    <scope>NUCLEOTIDE SEQUENCE [LARGE SCALE GENOMIC DNA]</scope>
    <source>
        <strain evidence="2 3">NBC_00396</strain>
    </source>
</reference>
<gene>
    <name evidence="2" type="ORF">OG375_13885</name>
</gene>
<keyword evidence="3" id="KW-1185">Reference proteome</keyword>
<evidence type="ECO:0000259" key="1">
    <source>
        <dbReference type="PROSITE" id="PS50943"/>
    </source>
</evidence>
<proteinExistence type="predicted"/>
<dbReference type="SMART" id="SM00530">
    <property type="entry name" value="HTH_XRE"/>
    <property type="match status" value="1"/>
</dbReference>
<organism evidence="2 3">
    <name type="scientific">Micromonospora zamorensis</name>
    <dbReference type="NCBI Taxonomy" id="709883"/>
    <lineage>
        <taxon>Bacteria</taxon>
        <taxon>Bacillati</taxon>
        <taxon>Actinomycetota</taxon>
        <taxon>Actinomycetes</taxon>
        <taxon>Micromonosporales</taxon>
        <taxon>Micromonosporaceae</taxon>
        <taxon>Micromonospora</taxon>
    </lineage>
</organism>
<dbReference type="SUPFAM" id="SSF47413">
    <property type="entry name" value="lambda repressor-like DNA-binding domains"/>
    <property type="match status" value="1"/>
</dbReference>
<dbReference type="Gene3D" id="1.25.40.10">
    <property type="entry name" value="Tetratricopeptide repeat domain"/>
    <property type="match status" value="1"/>
</dbReference>
<dbReference type="SUPFAM" id="SSF48452">
    <property type="entry name" value="TPR-like"/>
    <property type="match status" value="2"/>
</dbReference>
<evidence type="ECO:0000313" key="2">
    <source>
        <dbReference type="EMBL" id="WUI85355.1"/>
    </source>
</evidence>
<dbReference type="InterPro" id="IPR001387">
    <property type="entry name" value="Cro/C1-type_HTH"/>
</dbReference>
<name>A0ABZ1PPK7_9ACTN</name>
<sequence>MDQPQFGRRLRALRLGRGLSQAALAGDYISTGYLSRLESGARQPTPRVVAYLAERLGVEEAAFLSQPMSATLAIVLASVTSGVQTDSAERVAEALRLDDGRAPELRWQALWLLAGLRSDEGAHEAAYALLTELLALAEELDVPELLVRTCTRMSRCLRVLGDIVKAREYAERAVKLSTALALPDRTAALHVLIPTEAEAGRLSEARRHADLLCALTEGTPGTAYVEALWASATVSMRQGDYRASQEMLEQALRLLDSHEDLKLWVRLRLAAASLYLQSTPAQVAEARARLEEVAPVLRMIGSELHQQEMLSLQAHLAFEEGRFAEAQDLAGRIDDSDGRLSFRDRLRIEVLRGRLSIVGGDTETGIAHLQRLAHNATAAHNLELAAEAWRSLAETLSASARLRGMNARPPASSGKDG</sequence>
<dbReference type="Gene3D" id="1.10.260.40">
    <property type="entry name" value="lambda repressor-like DNA-binding domains"/>
    <property type="match status" value="1"/>
</dbReference>
<evidence type="ECO:0000313" key="3">
    <source>
        <dbReference type="Proteomes" id="UP001346877"/>
    </source>
</evidence>
<feature type="domain" description="HTH cro/C1-type" evidence="1">
    <location>
        <begin position="10"/>
        <end position="63"/>
    </location>
</feature>
<dbReference type="InterPro" id="IPR010982">
    <property type="entry name" value="Lambda_DNA-bd_dom_sf"/>
</dbReference>
<dbReference type="Proteomes" id="UP001346877">
    <property type="component" value="Chromosome"/>
</dbReference>